<dbReference type="SMART" id="SM00317">
    <property type="entry name" value="SET"/>
    <property type="match status" value="1"/>
</dbReference>
<dbReference type="HOGENOM" id="CLU_028281_0_2_1"/>
<dbReference type="eggNOG" id="KOG2084">
    <property type="taxonomic scope" value="Eukaryota"/>
</dbReference>
<protein>
    <recommendedName>
        <fullName evidence="1">SET domain-containing protein</fullName>
    </recommendedName>
</protein>
<evidence type="ECO:0000313" key="3">
    <source>
        <dbReference type="Proteomes" id="UP000009131"/>
    </source>
</evidence>
<dbReference type="AlphaFoldDB" id="G7E5E9"/>
<keyword evidence="3" id="KW-1185">Reference proteome</keyword>
<sequence>MPPWLPHVDPQLLPQILHLVLASSDEKASEESFAAKRPYEVKEIAGKGKGCIATHSIKRGSVILNERPLLVWRQQLSPDEAEDLASTLDGDVLEILADLSDSAKEYEPDLHPILAIRATNAFNVELPPLPASLKTPTHLKQLATHASMLFPDVARLNHSCLPNADHCINWSDLSMTVYATSDISPGDEILIEYTSALIQADRARRQERLRTMFYFQCRCDACALDDIAGQASDTRREEIDRCIKSIDEDPRDRPKVLEMLGRVQELIKAEGYRAMPEFDSPAVSTAFTMYATRFGKS</sequence>
<name>G7E5E9_MIXOS</name>
<dbReference type="OrthoDB" id="265717at2759"/>
<reference evidence="2 3" key="1">
    <citation type="journal article" date="2011" name="J. Gen. Appl. Microbiol.">
        <title>Draft genome sequencing of the enigmatic basidiomycete Mixia osmundae.</title>
        <authorList>
            <person name="Nishida H."/>
            <person name="Nagatsuka Y."/>
            <person name="Sugiyama J."/>
        </authorList>
    </citation>
    <scope>NUCLEOTIDE SEQUENCE [LARGE SCALE GENOMIC DNA]</scope>
    <source>
        <strain evidence="3">CBS 9802 / IAM 14324 / JCM 22182 / KY 12970</strain>
    </source>
</reference>
<accession>G7E5E9</accession>
<dbReference type="InterPro" id="IPR001214">
    <property type="entry name" value="SET_dom"/>
</dbReference>
<dbReference type="OMA" id="LANEEYW"/>
<dbReference type="Proteomes" id="UP000009131">
    <property type="component" value="Unassembled WGS sequence"/>
</dbReference>
<dbReference type="STRING" id="764103.G7E5E9"/>
<dbReference type="Gene3D" id="2.170.270.10">
    <property type="entry name" value="SET domain"/>
    <property type="match status" value="1"/>
</dbReference>
<dbReference type="InterPro" id="IPR011990">
    <property type="entry name" value="TPR-like_helical_dom_sf"/>
</dbReference>
<dbReference type="Pfam" id="PF00856">
    <property type="entry name" value="SET"/>
    <property type="match status" value="1"/>
</dbReference>
<dbReference type="PROSITE" id="PS50280">
    <property type="entry name" value="SET"/>
    <property type="match status" value="1"/>
</dbReference>
<dbReference type="SUPFAM" id="SSF82199">
    <property type="entry name" value="SET domain"/>
    <property type="match status" value="1"/>
</dbReference>
<evidence type="ECO:0000259" key="1">
    <source>
        <dbReference type="PROSITE" id="PS50280"/>
    </source>
</evidence>
<dbReference type="EMBL" id="BABT02000150">
    <property type="protein sequence ID" value="GAA98059.1"/>
    <property type="molecule type" value="Genomic_DNA"/>
</dbReference>
<comment type="caution">
    <text evidence="2">The sequence shown here is derived from an EMBL/GenBank/DDBJ whole genome shotgun (WGS) entry which is preliminary data.</text>
</comment>
<evidence type="ECO:0000313" key="2">
    <source>
        <dbReference type="EMBL" id="GAA98059.1"/>
    </source>
</evidence>
<gene>
    <name evidence="2" type="primary">Mo04740</name>
    <name evidence="2" type="ORF">E5Q_04740</name>
</gene>
<dbReference type="Gene3D" id="1.25.40.10">
    <property type="entry name" value="Tetratricopeptide repeat domain"/>
    <property type="match status" value="1"/>
</dbReference>
<feature type="domain" description="SET" evidence="1">
    <location>
        <begin position="37"/>
        <end position="194"/>
    </location>
</feature>
<organism evidence="2 3">
    <name type="scientific">Mixia osmundae (strain CBS 9802 / IAM 14324 / JCM 22182 / KY 12970)</name>
    <dbReference type="NCBI Taxonomy" id="764103"/>
    <lineage>
        <taxon>Eukaryota</taxon>
        <taxon>Fungi</taxon>
        <taxon>Dikarya</taxon>
        <taxon>Basidiomycota</taxon>
        <taxon>Pucciniomycotina</taxon>
        <taxon>Mixiomycetes</taxon>
        <taxon>Mixiales</taxon>
        <taxon>Mixiaceae</taxon>
        <taxon>Mixia</taxon>
    </lineage>
</organism>
<dbReference type="RefSeq" id="XP_014569394.1">
    <property type="nucleotide sequence ID" value="XM_014713908.1"/>
</dbReference>
<dbReference type="FunCoup" id="G7E5E9">
    <property type="interactions" value="1"/>
</dbReference>
<proteinExistence type="predicted"/>
<dbReference type="InParanoid" id="G7E5E9"/>
<reference evidence="2 3" key="2">
    <citation type="journal article" date="2012" name="Open Biol.">
        <title>Characteristics of nucleosomes and linker DNA regions on the genome of the basidiomycete Mixia osmundae revealed by mono- and dinucleosome mapping.</title>
        <authorList>
            <person name="Nishida H."/>
            <person name="Kondo S."/>
            <person name="Matsumoto T."/>
            <person name="Suzuki Y."/>
            <person name="Yoshikawa H."/>
            <person name="Taylor T.D."/>
            <person name="Sugiyama J."/>
        </authorList>
    </citation>
    <scope>NUCLEOTIDE SEQUENCE [LARGE SCALE GENOMIC DNA]</scope>
    <source>
        <strain evidence="3">CBS 9802 / IAM 14324 / JCM 22182 / KY 12970</strain>
    </source>
</reference>
<dbReference type="InterPro" id="IPR053185">
    <property type="entry name" value="SET_domain_protein"/>
</dbReference>
<dbReference type="PANTHER" id="PTHR47332">
    <property type="entry name" value="SET DOMAIN-CONTAINING PROTEIN 5"/>
    <property type="match status" value="1"/>
</dbReference>
<dbReference type="PANTHER" id="PTHR47332:SF4">
    <property type="entry name" value="SET DOMAIN-CONTAINING PROTEIN 5"/>
    <property type="match status" value="1"/>
</dbReference>
<dbReference type="CDD" id="cd20071">
    <property type="entry name" value="SET_SMYD"/>
    <property type="match status" value="1"/>
</dbReference>
<dbReference type="InterPro" id="IPR046341">
    <property type="entry name" value="SET_dom_sf"/>
</dbReference>